<sequence>MRLFRSSKWLLKVSAQRSTVRYAREDDSVVRRIATQQAKTQAVRVGAGPRDDWRDRDDLSAVQLDSCAT</sequence>
<proteinExistence type="predicted"/>
<organism evidence="1 2">
    <name type="scientific">Hoyosella rhizosphaerae</name>
    <dbReference type="NCBI Taxonomy" id="1755582"/>
    <lineage>
        <taxon>Bacteria</taxon>
        <taxon>Bacillati</taxon>
        <taxon>Actinomycetota</taxon>
        <taxon>Actinomycetes</taxon>
        <taxon>Mycobacteriales</taxon>
        <taxon>Hoyosellaceae</taxon>
        <taxon>Hoyosella</taxon>
    </lineage>
</organism>
<comment type="caution">
    <text evidence="1">The sequence shown here is derived from an EMBL/GenBank/DDBJ whole genome shotgun (WGS) entry which is preliminary data.</text>
</comment>
<keyword evidence="2" id="KW-1185">Reference proteome</keyword>
<dbReference type="Proteomes" id="UP000641514">
    <property type="component" value="Unassembled WGS sequence"/>
</dbReference>
<evidence type="ECO:0000313" key="1">
    <source>
        <dbReference type="EMBL" id="GGC65541.1"/>
    </source>
</evidence>
<evidence type="ECO:0000313" key="2">
    <source>
        <dbReference type="Proteomes" id="UP000641514"/>
    </source>
</evidence>
<reference evidence="1" key="2">
    <citation type="submission" date="2020-09" db="EMBL/GenBank/DDBJ databases">
        <authorList>
            <person name="Sun Q."/>
            <person name="Zhou Y."/>
        </authorList>
    </citation>
    <scope>NUCLEOTIDE SEQUENCE</scope>
    <source>
        <strain evidence="1">CGMCC 1.15478</strain>
    </source>
</reference>
<dbReference type="AlphaFoldDB" id="A0A916XE91"/>
<protein>
    <submittedName>
        <fullName evidence="1">Uncharacterized protein</fullName>
    </submittedName>
</protein>
<dbReference type="EMBL" id="BMJH01000002">
    <property type="protein sequence ID" value="GGC65541.1"/>
    <property type="molecule type" value="Genomic_DNA"/>
</dbReference>
<gene>
    <name evidence="1" type="ORF">GCM10011410_17520</name>
</gene>
<name>A0A916XE91_9ACTN</name>
<accession>A0A916XE91</accession>
<reference evidence="1" key="1">
    <citation type="journal article" date="2014" name="Int. J. Syst. Evol. Microbiol.">
        <title>Complete genome sequence of Corynebacterium casei LMG S-19264T (=DSM 44701T), isolated from a smear-ripened cheese.</title>
        <authorList>
            <consortium name="US DOE Joint Genome Institute (JGI-PGF)"/>
            <person name="Walter F."/>
            <person name="Albersmeier A."/>
            <person name="Kalinowski J."/>
            <person name="Ruckert C."/>
        </authorList>
    </citation>
    <scope>NUCLEOTIDE SEQUENCE</scope>
    <source>
        <strain evidence="1">CGMCC 1.15478</strain>
    </source>
</reference>